<evidence type="ECO:0000256" key="1">
    <source>
        <dbReference type="SAM" id="Coils"/>
    </source>
</evidence>
<feature type="region of interest" description="Disordered" evidence="2">
    <location>
        <begin position="1"/>
        <end position="27"/>
    </location>
</feature>
<comment type="caution">
    <text evidence="3">The sequence shown here is derived from an EMBL/GenBank/DDBJ whole genome shotgun (WGS) entry which is preliminary data.</text>
</comment>
<proteinExistence type="predicted"/>
<accession>A0A0F5JFH8</accession>
<feature type="coiled-coil region" evidence="1">
    <location>
        <begin position="32"/>
        <end position="66"/>
    </location>
</feature>
<dbReference type="HOGENOM" id="CLU_141618_0_0_10"/>
<sequence>MTHPLPPLKRGASYNQSITNNKNNPNEKKLEAGLLTEAAQELRLRCEQLEGELREVKKQCNKLAHLLEHAVWEEDMIAEEPIVFNGLTADFVELIGPLLMSRKWTVNGRHDVQPFLRSLDSVFHIRYDPEKDYLALGRLTNVVQEYLDNHRDDDLPG</sequence>
<dbReference type="EMBL" id="AQHV01000011">
    <property type="protein sequence ID" value="KKB56227.1"/>
    <property type="molecule type" value="Genomic_DNA"/>
</dbReference>
<dbReference type="STRING" id="927665.HMPREF1535_02201"/>
<organism evidence="3 4">
    <name type="scientific">Parabacteroides goldsteinii DSM 19448 = WAL 12034</name>
    <dbReference type="NCBI Taxonomy" id="927665"/>
    <lineage>
        <taxon>Bacteria</taxon>
        <taxon>Pseudomonadati</taxon>
        <taxon>Bacteroidota</taxon>
        <taxon>Bacteroidia</taxon>
        <taxon>Bacteroidales</taxon>
        <taxon>Tannerellaceae</taxon>
        <taxon>Parabacteroides</taxon>
    </lineage>
</organism>
<evidence type="ECO:0000313" key="4">
    <source>
        <dbReference type="Proteomes" id="UP000033047"/>
    </source>
</evidence>
<dbReference type="PATRIC" id="fig|927665.4.peg.2261"/>
<dbReference type="Proteomes" id="UP000033047">
    <property type="component" value="Unassembled WGS sequence"/>
</dbReference>
<gene>
    <name evidence="3" type="ORF">HMPREF1535_02201</name>
</gene>
<name>A0A0F5JFH8_9BACT</name>
<evidence type="ECO:0000256" key="2">
    <source>
        <dbReference type="SAM" id="MobiDB-lite"/>
    </source>
</evidence>
<evidence type="ECO:0000313" key="3">
    <source>
        <dbReference type="EMBL" id="KKB56227.1"/>
    </source>
</evidence>
<dbReference type="AlphaFoldDB" id="A0A0F5JFH8"/>
<dbReference type="RefSeq" id="WP_229102557.1">
    <property type="nucleotide sequence ID" value="NZ_KQ033912.1"/>
</dbReference>
<reference evidence="3 4" key="1">
    <citation type="submission" date="2013-04" db="EMBL/GenBank/DDBJ databases">
        <title>The Genome Sequence of Parabacteroides goldsteinii DSM 19448.</title>
        <authorList>
            <consortium name="The Broad Institute Genomics Platform"/>
            <person name="Earl A."/>
            <person name="Ward D."/>
            <person name="Feldgarden M."/>
            <person name="Gevers D."/>
            <person name="Martens E."/>
            <person name="Sakamoto M."/>
            <person name="Benno Y."/>
            <person name="Song Y."/>
            <person name="Liu C."/>
            <person name="Lee J."/>
            <person name="Bolanos M."/>
            <person name="Vaisanen M.L."/>
            <person name="Finegold S.M."/>
            <person name="Walker B."/>
            <person name="Young S."/>
            <person name="Zeng Q."/>
            <person name="Gargeya S."/>
            <person name="Fitzgerald M."/>
            <person name="Haas B."/>
            <person name="Abouelleil A."/>
            <person name="Allen A.W."/>
            <person name="Alvarado L."/>
            <person name="Arachchi H.M."/>
            <person name="Berlin A.M."/>
            <person name="Chapman S.B."/>
            <person name="Gainer-Dewar J."/>
            <person name="Goldberg J."/>
            <person name="Griggs A."/>
            <person name="Gujja S."/>
            <person name="Hansen M."/>
            <person name="Howarth C."/>
            <person name="Imamovic A."/>
            <person name="Ireland A."/>
            <person name="Larimer J."/>
            <person name="McCowan C."/>
            <person name="Murphy C."/>
            <person name="Pearson M."/>
            <person name="Poon T.W."/>
            <person name="Priest M."/>
            <person name="Roberts A."/>
            <person name="Saif S."/>
            <person name="Shea T."/>
            <person name="Sisk P."/>
            <person name="Sykes S."/>
            <person name="Wortman J."/>
            <person name="Nusbaum C."/>
            <person name="Birren B."/>
        </authorList>
    </citation>
    <scope>NUCLEOTIDE SEQUENCE [LARGE SCALE GENOMIC DNA]</scope>
    <source>
        <strain evidence="3 4">DSM 19448</strain>
    </source>
</reference>
<protein>
    <submittedName>
        <fullName evidence="3">Uncharacterized protein</fullName>
    </submittedName>
</protein>
<keyword evidence="1" id="KW-0175">Coiled coil</keyword>